<name>A0AAF0XLT9_DAUCS</name>
<evidence type="ECO:0000259" key="6">
    <source>
        <dbReference type="PROSITE" id="PS50863"/>
    </source>
</evidence>
<feature type="domain" description="TF-B3" evidence="6">
    <location>
        <begin position="1"/>
        <end position="88"/>
    </location>
</feature>
<reference evidence="7" key="1">
    <citation type="journal article" date="2016" name="Nat. Genet.">
        <title>A high-quality carrot genome assembly provides new insights into carotenoid accumulation and asterid genome evolution.</title>
        <authorList>
            <person name="Iorizzo M."/>
            <person name="Ellison S."/>
            <person name="Senalik D."/>
            <person name="Zeng P."/>
            <person name="Satapoomin P."/>
            <person name="Huang J."/>
            <person name="Bowman M."/>
            <person name="Iovene M."/>
            <person name="Sanseverino W."/>
            <person name="Cavagnaro P."/>
            <person name="Yildiz M."/>
            <person name="Macko-Podgorni A."/>
            <person name="Moranska E."/>
            <person name="Grzebelus E."/>
            <person name="Grzebelus D."/>
            <person name="Ashrafi H."/>
            <person name="Zheng Z."/>
            <person name="Cheng S."/>
            <person name="Spooner D."/>
            <person name="Van Deynze A."/>
            <person name="Simon P."/>
        </authorList>
    </citation>
    <scope>NUCLEOTIDE SEQUENCE</scope>
    <source>
        <tissue evidence="7">Leaf</tissue>
    </source>
</reference>
<evidence type="ECO:0000256" key="5">
    <source>
        <dbReference type="ARBA" id="ARBA00023242"/>
    </source>
</evidence>
<accession>A0AAF0XLT9</accession>
<dbReference type="CDD" id="cd10017">
    <property type="entry name" value="B3_DNA"/>
    <property type="match status" value="1"/>
</dbReference>
<evidence type="ECO:0000256" key="4">
    <source>
        <dbReference type="ARBA" id="ARBA00023163"/>
    </source>
</evidence>
<dbReference type="Pfam" id="PF02362">
    <property type="entry name" value="B3"/>
    <property type="match status" value="1"/>
</dbReference>
<reference evidence="7" key="2">
    <citation type="submission" date="2022-03" db="EMBL/GenBank/DDBJ databases">
        <title>Draft title - Genomic analysis of global carrot germplasm unveils the trajectory of domestication and the origin of high carotenoid orange carrot.</title>
        <authorList>
            <person name="Iorizzo M."/>
            <person name="Ellison S."/>
            <person name="Senalik D."/>
            <person name="Macko-Podgorni A."/>
            <person name="Grzebelus D."/>
            <person name="Bostan H."/>
            <person name="Rolling W."/>
            <person name="Curaba J."/>
            <person name="Simon P."/>
        </authorList>
    </citation>
    <scope>NUCLEOTIDE SEQUENCE</scope>
    <source>
        <tissue evidence="7">Leaf</tissue>
    </source>
</reference>
<comment type="subcellular location">
    <subcellularLocation>
        <location evidence="1">Nucleus</location>
    </subcellularLocation>
</comment>
<keyword evidence="5" id="KW-0539">Nucleus</keyword>
<evidence type="ECO:0000256" key="3">
    <source>
        <dbReference type="ARBA" id="ARBA00023125"/>
    </source>
</evidence>
<evidence type="ECO:0000256" key="1">
    <source>
        <dbReference type="ARBA" id="ARBA00004123"/>
    </source>
</evidence>
<dbReference type="AlphaFoldDB" id="A0AAF0XLT9"/>
<gene>
    <name evidence="7" type="ORF">DCAR_0728270</name>
</gene>
<sequence length="89" mass="10629">MLLKYCHGVLVPAKYQNITASWQAFQFIEVTDGLNKWKIEVKKRNNMTELHRGWEVLWKDMKLKAGDTCVFESLGSNFKFNLRVFYRIR</sequence>
<proteinExistence type="predicted"/>
<dbReference type="PROSITE" id="PS50863">
    <property type="entry name" value="B3"/>
    <property type="match status" value="1"/>
</dbReference>
<dbReference type="InterPro" id="IPR015300">
    <property type="entry name" value="DNA-bd_pseudobarrel_sf"/>
</dbReference>
<evidence type="ECO:0000313" key="7">
    <source>
        <dbReference type="EMBL" id="WOH08821.1"/>
    </source>
</evidence>
<dbReference type="GO" id="GO:0005634">
    <property type="term" value="C:nucleus"/>
    <property type="evidence" value="ECO:0007669"/>
    <property type="project" value="UniProtKB-SubCell"/>
</dbReference>
<dbReference type="InterPro" id="IPR003340">
    <property type="entry name" value="B3_DNA-bd"/>
</dbReference>
<dbReference type="GO" id="GO:0003677">
    <property type="term" value="F:DNA binding"/>
    <property type="evidence" value="ECO:0007669"/>
    <property type="project" value="UniProtKB-KW"/>
</dbReference>
<dbReference type="Proteomes" id="UP000077755">
    <property type="component" value="Chromosome 7"/>
</dbReference>
<evidence type="ECO:0000256" key="2">
    <source>
        <dbReference type="ARBA" id="ARBA00023015"/>
    </source>
</evidence>
<keyword evidence="4" id="KW-0804">Transcription</keyword>
<evidence type="ECO:0000313" key="8">
    <source>
        <dbReference type="Proteomes" id="UP000077755"/>
    </source>
</evidence>
<dbReference type="Gene3D" id="2.40.330.10">
    <property type="entry name" value="DNA-binding pseudobarrel domain"/>
    <property type="match status" value="1"/>
</dbReference>
<protein>
    <recommendedName>
        <fullName evidence="6">TF-B3 domain-containing protein</fullName>
    </recommendedName>
</protein>
<dbReference type="EMBL" id="CP093349">
    <property type="protein sequence ID" value="WOH08821.1"/>
    <property type="molecule type" value="Genomic_DNA"/>
</dbReference>
<keyword evidence="3" id="KW-0238">DNA-binding</keyword>
<organism evidence="7 8">
    <name type="scientific">Daucus carota subsp. sativus</name>
    <name type="common">Carrot</name>
    <dbReference type="NCBI Taxonomy" id="79200"/>
    <lineage>
        <taxon>Eukaryota</taxon>
        <taxon>Viridiplantae</taxon>
        <taxon>Streptophyta</taxon>
        <taxon>Embryophyta</taxon>
        <taxon>Tracheophyta</taxon>
        <taxon>Spermatophyta</taxon>
        <taxon>Magnoliopsida</taxon>
        <taxon>eudicotyledons</taxon>
        <taxon>Gunneridae</taxon>
        <taxon>Pentapetalae</taxon>
        <taxon>asterids</taxon>
        <taxon>campanulids</taxon>
        <taxon>Apiales</taxon>
        <taxon>Apiaceae</taxon>
        <taxon>Apioideae</taxon>
        <taxon>Scandiceae</taxon>
        <taxon>Daucinae</taxon>
        <taxon>Daucus</taxon>
        <taxon>Daucus sect. Daucus</taxon>
    </lineage>
</organism>
<dbReference type="SUPFAM" id="SSF101936">
    <property type="entry name" value="DNA-binding pseudobarrel domain"/>
    <property type="match status" value="1"/>
</dbReference>
<keyword evidence="8" id="KW-1185">Reference proteome</keyword>
<keyword evidence="2" id="KW-0805">Transcription regulation</keyword>